<dbReference type="SUPFAM" id="SSF50346">
    <property type="entry name" value="PRC-barrel domain"/>
    <property type="match status" value="2"/>
</dbReference>
<dbReference type="GO" id="GO:0030077">
    <property type="term" value="C:plasma membrane light-harvesting complex"/>
    <property type="evidence" value="ECO:0007669"/>
    <property type="project" value="InterPro"/>
</dbReference>
<sequence length="259" mass="30235">MLRKLTDLKGFAVVGKSEDLGQVSDFYFDQQHFVLRYLVVDTGSWLQEEKTLLSTAAFTKIDFANSEIRVDLTKADLEAGPALEKNKPVSKEMEEKMAQHFDWPLYWTMPANGPAIQAGTILRRKLFNFNDFDQSTRATSNSQTIESNLRSFTEVHKYHIQAQDKEFGHLADLFVDEESWLIRYLLIDTRNILPGKDVLIAPEWIQNISWNQKKIFVSKTKAEIKAAPPYQEQSAKNLVERSYEKELYEHYNEEKYWLR</sequence>
<dbReference type="STRING" id="29563.SAMN02983006_00485"/>
<dbReference type="InterPro" id="IPR027275">
    <property type="entry name" value="PRC-brl_dom"/>
</dbReference>
<dbReference type="Proteomes" id="UP000199006">
    <property type="component" value="Unassembled WGS sequence"/>
</dbReference>
<dbReference type="EMBL" id="FOTI01000003">
    <property type="protein sequence ID" value="SFL20065.1"/>
    <property type="molecule type" value="Genomic_DNA"/>
</dbReference>
<evidence type="ECO:0000259" key="1">
    <source>
        <dbReference type="Pfam" id="PF05239"/>
    </source>
</evidence>
<gene>
    <name evidence="2" type="ORF">SAMN02983006_00485</name>
</gene>
<name>A0A1I4FQL1_9FIRM</name>
<dbReference type="OrthoDB" id="9793882at2"/>
<dbReference type="GO" id="GO:0019684">
    <property type="term" value="P:photosynthesis, light reaction"/>
    <property type="evidence" value="ECO:0007669"/>
    <property type="project" value="InterPro"/>
</dbReference>
<dbReference type="AlphaFoldDB" id="A0A1I4FQL1"/>
<dbReference type="InterPro" id="IPR014747">
    <property type="entry name" value="Bac_photo_RC_H_C"/>
</dbReference>
<dbReference type="Gene3D" id="3.90.50.10">
    <property type="entry name" value="Photosynthetic Reaction Center, subunit H, domain 2"/>
    <property type="match status" value="2"/>
</dbReference>
<evidence type="ECO:0000313" key="2">
    <source>
        <dbReference type="EMBL" id="SFL20065.1"/>
    </source>
</evidence>
<proteinExistence type="predicted"/>
<evidence type="ECO:0000313" key="3">
    <source>
        <dbReference type="Proteomes" id="UP000199006"/>
    </source>
</evidence>
<dbReference type="Pfam" id="PF05239">
    <property type="entry name" value="PRC"/>
    <property type="match status" value="1"/>
</dbReference>
<reference evidence="2 3" key="1">
    <citation type="submission" date="2016-10" db="EMBL/GenBank/DDBJ databases">
        <authorList>
            <person name="de Groot N.N."/>
        </authorList>
    </citation>
    <scope>NUCLEOTIDE SEQUENCE [LARGE SCALE GENOMIC DNA]</scope>
    <source>
        <strain evidence="2 3">ATCC 51327</strain>
    </source>
</reference>
<keyword evidence="3" id="KW-1185">Reference proteome</keyword>
<protein>
    <submittedName>
        <fullName evidence="2">PRC-barrel domain-containing protein</fullName>
    </submittedName>
</protein>
<feature type="domain" description="PRC-barrel" evidence="1">
    <location>
        <begin position="5"/>
        <end position="76"/>
    </location>
</feature>
<organism evidence="2 3">
    <name type="scientific">Halanaerobium salsuginis</name>
    <dbReference type="NCBI Taxonomy" id="29563"/>
    <lineage>
        <taxon>Bacteria</taxon>
        <taxon>Bacillati</taxon>
        <taxon>Bacillota</taxon>
        <taxon>Clostridia</taxon>
        <taxon>Halanaerobiales</taxon>
        <taxon>Halanaerobiaceae</taxon>
        <taxon>Halanaerobium</taxon>
    </lineage>
</organism>
<accession>A0A1I4FQL1</accession>
<dbReference type="RefSeq" id="WP_089859062.1">
    <property type="nucleotide sequence ID" value="NZ_FOTI01000003.1"/>
</dbReference>
<dbReference type="InterPro" id="IPR011033">
    <property type="entry name" value="PRC_barrel-like_sf"/>
</dbReference>